<dbReference type="VEuPathDB" id="ToxoDB:CSUI_009411"/>
<name>A0A2C6KK34_9APIC</name>
<gene>
    <name evidence="2" type="ORF">CSUI_009411</name>
</gene>
<accession>A0A2C6KK34</accession>
<reference evidence="2 3" key="1">
    <citation type="journal article" date="2017" name="Int. J. Parasitol.">
        <title>The genome of the protozoan parasite Cystoisospora suis and a reverse vaccinology approach to identify vaccine candidates.</title>
        <authorList>
            <person name="Palmieri N."/>
            <person name="Shrestha A."/>
            <person name="Ruttkowski B."/>
            <person name="Beck T."/>
            <person name="Vogl C."/>
            <person name="Tomley F."/>
            <person name="Blake D.P."/>
            <person name="Joachim A."/>
        </authorList>
    </citation>
    <scope>NUCLEOTIDE SEQUENCE [LARGE SCALE GENOMIC DNA]</scope>
    <source>
        <strain evidence="2 3">Wien I</strain>
    </source>
</reference>
<dbReference type="Proteomes" id="UP000221165">
    <property type="component" value="Unassembled WGS sequence"/>
</dbReference>
<evidence type="ECO:0000313" key="3">
    <source>
        <dbReference type="Proteomes" id="UP000221165"/>
    </source>
</evidence>
<sequence length="86" mass="10336">MKMLFLLFYSRPSSYRRKRKRKTSLVEGVYLHASPGVEISRQVLKKRRTEYKEPWKKRDAAKRQEEGKEKKRHDLQLSLADTEISL</sequence>
<feature type="region of interest" description="Disordered" evidence="1">
    <location>
        <begin position="50"/>
        <end position="86"/>
    </location>
</feature>
<protein>
    <submittedName>
        <fullName evidence="2">Uncharacterized protein</fullName>
    </submittedName>
</protein>
<evidence type="ECO:0000313" key="2">
    <source>
        <dbReference type="EMBL" id="PHJ16774.1"/>
    </source>
</evidence>
<comment type="caution">
    <text evidence="2">The sequence shown here is derived from an EMBL/GenBank/DDBJ whole genome shotgun (WGS) entry which is preliminary data.</text>
</comment>
<organism evidence="2 3">
    <name type="scientific">Cystoisospora suis</name>
    <dbReference type="NCBI Taxonomy" id="483139"/>
    <lineage>
        <taxon>Eukaryota</taxon>
        <taxon>Sar</taxon>
        <taxon>Alveolata</taxon>
        <taxon>Apicomplexa</taxon>
        <taxon>Conoidasida</taxon>
        <taxon>Coccidia</taxon>
        <taxon>Eucoccidiorida</taxon>
        <taxon>Eimeriorina</taxon>
        <taxon>Sarcocystidae</taxon>
        <taxon>Cystoisospora</taxon>
    </lineage>
</organism>
<dbReference type="GeneID" id="94432738"/>
<dbReference type="AlphaFoldDB" id="A0A2C6KK34"/>
<feature type="compositionally biased region" description="Basic and acidic residues" evidence="1">
    <location>
        <begin position="50"/>
        <end position="75"/>
    </location>
</feature>
<dbReference type="RefSeq" id="XP_067918499.1">
    <property type="nucleotide sequence ID" value="XM_068069527.1"/>
</dbReference>
<keyword evidence="3" id="KW-1185">Reference proteome</keyword>
<evidence type="ECO:0000256" key="1">
    <source>
        <dbReference type="SAM" id="MobiDB-lite"/>
    </source>
</evidence>
<dbReference type="EMBL" id="MIGC01005599">
    <property type="protein sequence ID" value="PHJ16774.1"/>
    <property type="molecule type" value="Genomic_DNA"/>
</dbReference>
<proteinExistence type="predicted"/>